<dbReference type="EMBL" id="QYZD01000020">
    <property type="protein sequence ID" value="RJG21870.1"/>
    <property type="molecule type" value="Genomic_DNA"/>
</dbReference>
<reference evidence="3 4" key="1">
    <citation type="submission" date="2018-09" db="EMBL/GenBank/DDBJ databases">
        <title>Paenibacillus SK2017-BO5.</title>
        <authorList>
            <person name="Piskunova J.V."/>
            <person name="Dubiley S.A."/>
            <person name="Severinov K.V."/>
        </authorList>
    </citation>
    <scope>NUCLEOTIDE SEQUENCE [LARGE SCALE GENOMIC DNA]</scope>
    <source>
        <strain evidence="3 4">BO5</strain>
    </source>
</reference>
<name>A0A3A3GFJ6_PANTH</name>
<dbReference type="PANTHER" id="PTHR31862">
    <property type="entry name" value="UPF0261 DOMAIN PROTEIN (AFU_ORTHOLOGUE AFUA_1G10120)"/>
    <property type="match status" value="1"/>
</dbReference>
<dbReference type="PIRSF" id="PIRSF033271">
    <property type="entry name" value="UCP033271"/>
    <property type="match status" value="1"/>
</dbReference>
<sequence length="410" mass="44357">MKTVAIVGTFDSKGTEFSFVRDMLQGLGLNTLTIHSGVFEPMFVPDVSNEEVAREAGADIREIASKRDRSLATEVLAKGMEKLIPRLYAEGKFDGILSFGGSGGTSIVTPGMRALPIGVPKIMVSTVASGNVSQYVGTSDIMMYPSIVDVSGLNSISTKIFTNAALAIAGMLKFEVEHAVEKKPLIAATMFGLTTPCVNQAREYLEEQGYEVVVFHATGAGGKTMERLIESGFFAGVLDITTTEWCDELVGGVLNAGPNRLEAAVRAHVPQVVSTGALDMVNFGPFDTVPEKFANRTFYKHNPTVTLMRTTVEENIELGKIIAGKLNEATAPTVLMLPLRGISGLDVEGQPFYGPEEDRALFDTLRQDIDRNAVELIELDADINDKSFALAAARKLVELMRKRPQEEDAK</sequence>
<dbReference type="AlphaFoldDB" id="A0A3A3GFJ6"/>
<dbReference type="Pfam" id="PF06792">
    <property type="entry name" value="UPF0261"/>
    <property type="match status" value="1"/>
</dbReference>
<evidence type="ECO:0000313" key="4">
    <source>
        <dbReference type="Proteomes" id="UP000266177"/>
    </source>
</evidence>
<gene>
    <name evidence="3" type="ORF">DQX05_19835</name>
</gene>
<evidence type="ECO:0000259" key="1">
    <source>
        <dbReference type="Pfam" id="PF06792"/>
    </source>
</evidence>
<dbReference type="InterPro" id="IPR008322">
    <property type="entry name" value="UPF0261"/>
</dbReference>
<dbReference type="OrthoDB" id="9776369at2"/>
<dbReference type="Pfam" id="PF23189">
    <property type="entry name" value="UPF0261_C"/>
    <property type="match status" value="1"/>
</dbReference>
<dbReference type="Gene3D" id="3.40.50.12020">
    <property type="entry name" value="Uncharacterised protein family UPF0261, NN domain"/>
    <property type="match status" value="1"/>
</dbReference>
<comment type="caution">
    <text evidence="3">The sequence shown here is derived from an EMBL/GenBank/DDBJ whole genome shotgun (WGS) entry which is preliminary data.</text>
</comment>
<dbReference type="Gene3D" id="3.40.50.12030">
    <property type="entry name" value="Uncharacterised protein family UPF0261, NC domain"/>
    <property type="match status" value="1"/>
</dbReference>
<dbReference type="RefSeq" id="WP_119795228.1">
    <property type="nucleotide sequence ID" value="NZ_QYZD01000020.1"/>
</dbReference>
<evidence type="ECO:0000313" key="3">
    <source>
        <dbReference type="EMBL" id="RJG21870.1"/>
    </source>
</evidence>
<dbReference type="InterPro" id="IPR044122">
    <property type="entry name" value="UPF0261_N"/>
</dbReference>
<organism evidence="3 4">
    <name type="scientific">Paenibacillus thiaminolyticus</name>
    <name type="common">Bacillus thiaminolyticus</name>
    <dbReference type="NCBI Taxonomy" id="49283"/>
    <lineage>
        <taxon>Bacteria</taxon>
        <taxon>Bacillati</taxon>
        <taxon>Bacillota</taxon>
        <taxon>Bacilli</taxon>
        <taxon>Bacillales</taxon>
        <taxon>Paenibacillaceae</taxon>
        <taxon>Paenibacillus</taxon>
    </lineage>
</organism>
<protein>
    <submittedName>
        <fullName evidence="3">UPF0261 family protein</fullName>
    </submittedName>
</protein>
<feature type="domain" description="UPF0261" evidence="1">
    <location>
        <begin position="2"/>
        <end position="175"/>
    </location>
</feature>
<dbReference type="InterPro" id="IPR051353">
    <property type="entry name" value="Tobamovirus_resist_UPF0261"/>
</dbReference>
<dbReference type="PANTHER" id="PTHR31862:SF1">
    <property type="entry name" value="UPF0261 DOMAIN PROTEIN (AFU_ORTHOLOGUE AFUA_1G10120)"/>
    <property type="match status" value="1"/>
</dbReference>
<accession>A0A3A3GFJ6</accession>
<dbReference type="Proteomes" id="UP000266177">
    <property type="component" value="Unassembled WGS sequence"/>
</dbReference>
<dbReference type="NCBIfam" id="NF002674">
    <property type="entry name" value="PRK02399.1-2"/>
    <property type="match status" value="1"/>
</dbReference>
<proteinExistence type="predicted"/>
<dbReference type="InterPro" id="IPR056778">
    <property type="entry name" value="UPF0261_C"/>
</dbReference>
<evidence type="ECO:0000259" key="2">
    <source>
        <dbReference type="Pfam" id="PF23189"/>
    </source>
</evidence>
<dbReference type="CDD" id="cd15488">
    <property type="entry name" value="Tm-1-like"/>
    <property type="match status" value="1"/>
</dbReference>
<feature type="domain" description="UPF0261" evidence="2">
    <location>
        <begin position="183"/>
        <end position="400"/>
    </location>
</feature>